<accession>A0A4R0GLG3</accession>
<evidence type="ECO:0000313" key="6">
    <source>
        <dbReference type="EMBL" id="TCB98320.1"/>
    </source>
</evidence>
<comment type="function">
    <text evidence="4 5">Removes the 2'-phosphate from RNA via an intermediate in which the phosphate is ADP-ribosylated by NAD followed by a presumed transesterification to release the RNA and generate ADP-ribose 1''-2''-cyclic phosphate (APPR&gt;P). May function as an ADP-ribosylase.</text>
</comment>
<evidence type="ECO:0000256" key="3">
    <source>
        <dbReference type="ARBA" id="ARBA00023027"/>
    </source>
</evidence>
<dbReference type="SUPFAM" id="SSF56399">
    <property type="entry name" value="ADP-ribosylation"/>
    <property type="match status" value="1"/>
</dbReference>
<gene>
    <name evidence="5" type="primary">kptA</name>
    <name evidence="6" type="ORF">E0H26_07950</name>
</gene>
<sequence length="179" mass="19072">MTDRATSTSKFLAYVLRHRPDAVGLTLDGAGWVEVDVLLAALARHGRPVTVELLDQVAAGTDKRRFEVRDGWIRAAQGHSIQVDLQLAPSAPPAVLYHGTVARHLPGIRVDGLQPRGRTHVHLSADAETAVSVGARRGTPVVLSIDAAGMYAAGLVFYRAASGVWLTPHVPPRFVAPPG</sequence>
<dbReference type="GO" id="GO:0006388">
    <property type="term" value="P:tRNA splicing, via endonucleolytic cleavage and ligation"/>
    <property type="evidence" value="ECO:0007669"/>
    <property type="project" value="UniProtKB-UniRule"/>
</dbReference>
<dbReference type="EC" id="2.7.1.-" evidence="5"/>
<keyword evidence="2 5" id="KW-0808">Transferase</keyword>
<dbReference type="OrthoDB" id="4537997at2"/>
<dbReference type="EMBL" id="SJJR01000004">
    <property type="protein sequence ID" value="TCB98320.1"/>
    <property type="molecule type" value="Genomic_DNA"/>
</dbReference>
<organism evidence="6 7">
    <name type="scientific">Micromonospora zingiberis</name>
    <dbReference type="NCBI Taxonomy" id="2053011"/>
    <lineage>
        <taxon>Bacteria</taxon>
        <taxon>Bacillati</taxon>
        <taxon>Actinomycetota</taxon>
        <taxon>Actinomycetes</taxon>
        <taxon>Micromonosporales</taxon>
        <taxon>Micromonosporaceae</taxon>
        <taxon>Micromonospora</taxon>
    </lineage>
</organism>
<dbReference type="Gene3D" id="3.20.170.30">
    <property type="match status" value="1"/>
</dbReference>
<evidence type="ECO:0000256" key="4">
    <source>
        <dbReference type="ARBA" id="ARBA00025212"/>
    </source>
</evidence>
<evidence type="ECO:0000256" key="1">
    <source>
        <dbReference type="ARBA" id="ARBA00009836"/>
    </source>
</evidence>
<dbReference type="InterPro" id="IPR042081">
    <property type="entry name" value="RNA_2'-PTrans_C"/>
</dbReference>
<evidence type="ECO:0000313" key="7">
    <source>
        <dbReference type="Proteomes" id="UP000292274"/>
    </source>
</evidence>
<dbReference type="Pfam" id="PF01885">
    <property type="entry name" value="PTS_2-RNA"/>
    <property type="match status" value="1"/>
</dbReference>
<dbReference type="RefSeq" id="WP_131302737.1">
    <property type="nucleotide sequence ID" value="NZ_SJJR01000004.1"/>
</dbReference>
<dbReference type="PANTHER" id="PTHR12684:SF2">
    <property type="entry name" value="TRNA 2'-PHOSPHOTRANSFERASE 1"/>
    <property type="match status" value="1"/>
</dbReference>
<dbReference type="GO" id="GO:0000215">
    <property type="term" value="F:tRNA 2'-phosphotransferase activity"/>
    <property type="evidence" value="ECO:0007669"/>
    <property type="project" value="TreeGrafter"/>
</dbReference>
<dbReference type="Proteomes" id="UP000292274">
    <property type="component" value="Unassembled WGS sequence"/>
</dbReference>
<dbReference type="GO" id="GO:0003950">
    <property type="term" value="F:NAD+ poly-ADP-ribosyltransferase activity"/>
    <property type="evidence" value="ECO:0007669"/>
    <property type="project" value="InterPro"/>
</dbReference>
<proteinExistence type="inferred from homology"/>
<keyword evidence="3 5" id="KW-0520">NAD</keyword>
<dbReference type="Gene3D" id="1.10.10.970">
    <property type="entry name" value="RNA 2'-phosphotransferase, Tpt1/KptA family, N-terminal domain"/>
    <property type="match status" value="1"/>
</dbReference>
<dbReference type="AlphaFoldDB" id="A0A4R0GLG3"/>
<evidence type="ECO:0000256" key="5">
    <source>
        <dbReference type="HAMAP-Rule" id="MF_00299"/>
    </source>
</evidence>
<dbReference type="HAMAP" id="MF_00299">
    <property type="entry name" value="KptA"/>
    <property type="match status" value="1"/>
</dbReference>
<dbReference type="InterPro" id="IPR042080">
    <property type="entry name" value="RNA_2'-PTrans_N"/>
</dbReference>
<comment type="caution">
    <text evidence="6">The sequence shown here is derived from an EMBL/GenBank/DDBJ whole genome shotgun (WGS) entry which is preliminary data.</text>
</comment>
<name>A0A4R0GLG3_9ACTN</name>
<evidence type="ECO:0000256" key="2">
    <source>
        <dbReference type="ARBA" id="ARBA00022679"/>
    </source>
</evidence>
<dbReference type="InterPro" id="IPR022928">
    <property type="entry name" value="RNA_2'-PTrans_KptA"/>
</dbReference>
<comment type="similarity">
    <text evidence="1 5">Belongs to the KptA/TPT1 family.</text>
</comment>
<protein>
    <recommendedName>
        <fullName evidence="5">Probable RNA 2'-phosphotransferase</fullName>
        <ecNumber evidence="5">2.7.1.-</ecNumber>
    </recommendedName>
</protein>
<reference evidence="6 7" key="1">
    <citation type="submission" date="2019-02" db="EMBL/GenBank/DDBJ databases">
        <title>Jishengella sp. nov., isolated from a root of Zingiber montanum.</title>
        <authorList>
            <person name="Kuncharoen N."/>
            <person name="Kudo T."/>
            <person name="Masahiro Y."/>
            <person name="Ohkuma M."/>
            <person name="Tanasupawat S."/>
        </authorList>
    </citation>
    <scope>NUCLEOTIDE SEQUENCE [LARGE SCALE GENOMIC DNA]</scope>
    <source>
        <strain evidence="6 7">PLAI 1-1</strain>
    </source>
</reference>
<dbReference type="InterPro" id="IPR002745">
    <property type="entry name" value="Ptrans_KptA/Tpt1"/>
</dbReference>
<keyword evidence="7" id="KW-1185">Reference proteome</keyword>
<dbReference type="PANTHER" id="PTHR12684">
    <property type="entry name" value="PUTATIVE PHOSPHOTRANSFERASE"/>
    <property type="match status" value="1"/>
</dbReference>